<evidence type="ECO:0000259" key="3">
    <source>
        <dbReference type="PROSITE" id="PS51186"/>
    </source>
</evidence>
<feature type="domain" description="N-acetyltransferase" evidence="3">
    <location>
        <begin position="1"/>
        <end position="160"/>
    </location>
</feature>
<proteinExistence type="predicted"/>
<organism evidence="4 5">
    <name type="scientific">Erwinia aeris</name>
    <dbReference type="NCBI Taxonomy" id="3239803"/>
    <lineage>
        <taxon>Bacteria</taxon>
        <taxon>Pseudomonadati</taxon>
        <taxon>Pseudomonadota</taxon>
        <taxon>Gammaproteobacteria</taxon>
        <taxon>Enterobacterales</taxon>
        <taxon>Erwiniaceae</taxon>
        <taxon>Erwinia</taxon>
    </lineage>
</organism>
<keyword evidence="5" id="KW-1185">Reference proteome</keyword>
<evidence type="ECO:0000313" key="4">
    <source>
        <dbReference type="EMBL" id="MEY8770712.1"/>
    </source>
</evidence>
<accession>A0ABV4E725</accession>
<dbReference type="RefSeq" id="WP_253456330.1">
    <property type="nucleotide sequence ID" value="NZ_JBGFFX010000004.1"/>
</dbReference>
<sequence length="175" mass="19634">MKIVTCTEDRHSAAILAIFNDAIVNSTALYDYEPRQPESMQSWFAVKRQHDFPVIGVEDEAGRLMGFASYGTFRVHAACQFTVEHSIYIHPDFRGQGLGKTLLDAIVEQGREKGMHLMIGSIDADNRASIVLHEKKGFTLAGTLNEVAWKFDRWLNLAFYQKRLNDGAATPGTSR</sequence>
<dbReference type="Proteomes" id="UP001565243">
    <property type="component" value="Unassembled WGS sequence"/>
</dbReference>
<evidence type="ECO:0000313" key="5">
    <source>
        <dbReference type="Proteomes" id="UP001565243"/>
    </source>
</evidence>
<dbReference type="PANTHER" id="PTHR43072">
    <property type="entry name" value="N-ACETYLTRANSFERASE"/>
    <property type="match status" value="1"/>
</dbReference>
<keyword evidence="1" id="KW-0808">Transferase</keyword>
<dbReference type="InterPro" id="IPR016181">
    <property type="entry name" value="Acyl_CoA_acyltransferase"/>
</dbReference>
<comment type="caution">
    <text evidence="4">The sequence shown here is derived from an EMBL/GenBank/DDBJ whole genome shotgun (WGS) entry which is preliminary data.</text>
</comment>
<name>A0ABV4E725_9GAMM</name>
<protein>
    <submittedName>
        <fullName evidence="4">N-acetyltransferase family protein</fullName>
    </submittedName>
</protein>
<evidence type="ECO:0000256" key="1">
    <source>
        <dbReference type="ARBA" id="ARBA00022679"/>
    </source>
</evidence>
<keyword evidence="2" id="KW-0012">Acyltransferase</keyword>
<gene>
    <name evidence="4" type="ORF">AB6T85_09765</name>
</gene>
<dbReference type="PANTHER" id="PTHR43072:SF23">
    <property type="entry name" value="UPF0039 PROTEIN C11D3.02C"/>
    <property type="match status" value="1"/>
</dbReference>
<dbReference type="Pfam" id="PF00583">
    <property type="entry name" value="Acetyltransf_1"/>
    <property type="match status" value="1"/>
</dbReference>
<dbReference type="PROSITE" id="PS51186">
    <property type="entry name" value="GNAT"/>
    <property type="match status" value="1"/>
</dbReference>
<reference evidence="4 5" key="1">
    <citation type="submission" date="2024-07" db="EMBL/GenBank/DDBJ databases">
        <authorList>
            <person name="Hebao G."/>
        </authorList>
    </citation>
    <scope>NUCLEOTIDE SEQUENCE [LARGE SCALE GENOMIC DNA]</scope>
    <source>
        <strain evidence="4 5">ACCC 02193</strain>
    </source>
</reference>
<evidence type="ECO:0000256" key="2">
    <source>
        <dbReference type="ARBA" id="ARBA00023315"/>
    </source>
</evidence>
<dbReference type="InterPro" id="IPR000182">
    <property type="entry name" value="GNAT_dom"/>
</dbReference>
<dbReference type="EMBL" id="JBGFFX010000004">
    <property type="protein sequence ID" value="MEY8770712.1"/>
    <property type="molecule type" value="Genomic_DNA"/>
</dbReference>
<dbReference type="Gene3D" id="3.40.630.30">
    <property type="match status" value="1"/>
</dbReference>
<dbReference type="CDD" id="cd04301">
    <property type="entry name" value="NAT_SF"/>
    <property type="match status" value="1"/>
</dbReference>
<dbReference type="SUPFAM" id="SSF55729">
    <property type="entry name" value="Acyl-CoA N-acyltransferases (Nat)"/>
    <property type="match status" value="1"/>
</dbReference>